<protein>
    <submittedName>
        <fullName evidence="1">Uncharacterized protein</fullName>
    </submittedName>
</protein>
<dbReference type="AlphaFoldDB" id="A0A392QK09"/>
<name>A0A392QK09_9FABA</name>
<proteinExistence type="predicted"/>
<accession>A0A392QK09</accession>
<evidence type="ECO:0000313" key="1">
    <source>
        <dbReference type="EMBL" id="MCI23625.1"/>
    </source>
</evidence>
<organism evidence="1 2">
    <name type="scientific">Trifolium medium</name>
    <dbReference type="NCBI Taxonomy" id="97028"/>
    <lineage>
        <taxon>Eukaryota</taxon>
        <taxon>Viridiplantae</taxon>
        <taxon>Streptophyta</taxon>
        <taxon>Embryophyta</taxon>
        <taxon>Tracheophyta</taxon>
        <taxon>Spermatophyta</taxon>
        <taxon>Magnoliopsida</taxon>
        <taxon>eudicotyledons</taxon>
        <taxon>Gunneridae</taxon>
        <taxon>Pentapetalae</taxon>
        <taxon>rosids</taxon>
        <taxon>fabids</taxon>
        <taxon>Fabales</taxon>
        <taxon>Fabaceae</taxon>
        <taxon>Papilionoideae</taxon>
        <taxon>50 kb inversion clade</taxon>
        <taxon>NPAAA clade</taxon>
        <taxon>Hologalegina</taxon>
        <taxon>IRL clade</taxon>
        <taxon>Trifolieae</taxon>
        <taxon>Trifolium</taxon>
    </lineage>
</organism>
<reference evidence="1 2" key="1">
    <citation type="journal article" date="2018" name="Front. Plant Sci.">
        <title>Red Clover (Trifolium pratense) and Zigzag Clover (T. medium) - A Picture of Genomic Similarities and Differences.</title>
        <authorList>
            <person name="Dluhosova J."/>
            <person name="Istvanek J."/>
            <person name="Nedelnik J."/>
            <person name="Repkova J."/>
        </authorList>
    </citation>
    <scope>NUCLEOTIDE SEQUENCE [LARGE SCALE GENOMIC DNA]</scope>
    <source>
        <strain evidence="2">cv. 10/8</strain>
        <tissue evidence="1">Leaf</tissue>
    </source>
</reference>
<comment type="caution">
    <text evidence="1">The sequence shown here is derived from an EMBL/GenBank/DDBJ whole genome shotgun (WGS) entry which is preliminary data.</text>
</comment>
<dbReference type="EMBL" id="LXQA010137037">
    <property type="protein sequence ID" value="MCI23625.1"/>
    <property type="molecule type" value="Genomic_DNA"/>
</dbReference>
<dbReference type="Proteomes" id="UP000265520">
    <property type="component" value="Unassembled WGS sequence"/>
</dbReference>
<evidence type="ECO:0000313" key="2">
    <source>
        <dbReference type="Proteomes" id="UP000265520"/>
    </source>
</evidence>
<keyword evidence="2" id="KW-1185">Reference proteome</keyword>
<sequence length="63" mass="7325">MNIPQGLIHKWNLKKELNRARTVIGVNESDNRSIDCNRDGGRREWWEWEGGFREVEGLKSGGE</sequence>